<name>A0A5C6XDL1_9DELT</name>
<sequence>MRLIHHPLGVSPLLLNFMVKTASPLLPAPIPRRGHRMTDYRISATPSPTTIARVLRGLRFPVGRDALLQHATDAYAGELILSALNRMPDRTFVDLDDLLHAYRFERTWPDGPGAPASPP</sequence>
<proteinExistence type="predicted"/>
<dbReference type="OrthoDB" id="5520168at2"/>
<organism evidence="1 2">
    <name type="scientific">Lujinxingia vulgaris</name>
    <dbReference type="NCBI Taxonomy" id="2600176"/>
    <lineage>
        <taxon>Bacteria</taxon>
        <taxon>Deltaproteobacteria</taxon>
        <taxon>Bradymonadales</taxon>
        <taxon>Lujinxingiaceae</taxon>
        <taxon>Lujinxingia</taxon>
    </lineage>
</organism>
<comment type="caution">
    <text evidence="1">The sequence shown here is derived from an EMBL/GenBank/DDBJ whole genome shotgun (WGS) entry which is preliminary data.</text>
</comment>
<dbReference type="EMBL" id="VOSL01000020">
    <property type="protein sequence ID" value="TXD41233.1"/>
    <property type="molecule type" value="Genomic_DNA"/>
</dbReference>
<accession>A0A5C6XDL1</accession>
<dbReference type="AlphaFoldDB" id="A0A5C6XDL1"/>
<dbReference type="Pfam" id="PF11387">
    <property type="entry name" value="DUF2795"/>
    <property type="match status" value="1"/>
</dbReference>
<dbReference type="Proteomes" id="UP000321046">
    <property type="component" value="Unassembled WGS sequence"/>
</dbReference>
<protein>
    <submittedName>
        <fullName evidence="1">DUF2795 domain-containing protein</fullName>
    </submittedName>
</protein>
<dbReference type="InterPro" id="IPR021527">
    <property type="entry name" value="DUF2795"/>
</dbReference>
<evidence type="ECO:0000313" key="1">
    <source>
        <dbReference type="EMBL" id="TXD41233.1"/>
    </source>
</evidence>
<reference evidence="1 2" key="1">
    <citation type="submission" date="2019-08" db="EMBL/GenBank/DDBJ databases">
        <title>Bradymonadales sp. TMQ2.</title>
        <authorList>
            <person name="Liang Q."/>
        </authorList>
    </citation>
    <scope>NUCLEOTIDE SEQUENCE [LARGE SCALE GENOMIC DNA]</scope>
    <source>
        <strain evidence="1 2">TMQ2</strain>
    </source>
</reference>
<gene>
    <name evidence="1" type="ORF">FRC96_04390</name>
</gene>
<evidence type="ECO:0000313" key="2">
    <source>
        <dbReference type="Proteomes" id="UP000321046"/>
    </source>
</evidence>